<dbReference type="GO" id="GO:0008270">
    <property type="term" value="F:zinc ion binding"/>
    <property type="evidence" value="ECO:0007669"/>
    <property type="project" value="UniProtKB-KW"/>
</dbReference>
<dbReference type="PROSITE" id="PS51873">
    <property type="entry name" value="TRIAD"/>
    <property type="match status" value="1"/>
</dbReference>
<dbReference type="InterPro" id="IPR013083">
    <property type="entry name" value="Znf_RING/FYVE/PHD"/>
</dbReference>
<evidence type="ECO:0000256" key="3">
    <source>
        <dbReference type="ARBA" id="ARBA00022679"/>
    </source>
</evidence>
<evidence type="ECO:0000313" key="12">
    <source>
        <dbReference type="Proteomes" id="UP000789375"/>
    </source>
</evidence>
<dbReference type="GO" id="GO:0016567">
    <property type="term" value="P:protein ubiquitination"/>
    <property type="evidence" value="ECO:0007669"/>
    <property type="project" value="InterPro"/>
</dbReference>
<accession>A0A9N9FHT6</accession>
<feature type="compositionally biased region" description="Low complexity" evidence="9">
    <location>
        <begin position="18"/>
        <end position="111"/>
    </location>
</feature>
<dbReference type="PANTHER" id="PTHR11685">
    <property type="entry name" value="RBR FAMILY RING FINGER AND IBR DOMAIN-CONTAINING"/>
    <property type="match status" value="1"/>
</dbReference>
<evidence type="ECO:0000256" key="7">
    <source>
        <dbReference type="ARBA" id="ARBA00022786"/>
    </source>
</evidence>
<evidence type="ECO:0000256" key="6">
    <source>
        <dbReference type="ARBA" id="ARBA00022771"/>
    </source>
</evidence>
<evidence type="ECO:0000313" key="11">
    <source>
        <dbReference type="EMBL" id="CAG8534555.1"/>
    </source>
</evidence>
<proteinExistence type="predicted"/>
<feature type="domain" description="RING-type" evidence="10">
    <location>
        <begin position="213"/>
        <end position="429"/>
    </location>
</feature>
<keyword evidence="6" id="KW-0863">Zinc-finger</keyword>
<evidence type="ECO:0000256" key="5">
    <source>
        <dbReference type="ARBA" id="ARBA00022737"/>
    </source>
</evidence>
<dbReference type="SUPFAM" id="SSF57850">
    <property type="entry name" value="RING/U-box"/>
    <property type="match status" value="3"/>
</dbReference>
<keyword evidence="12" id="KW-1185">Reference proteome</keyword>
<comment type="caution">
    <text evidence="11">The sequence shown here is derived from an EMBL/GenBank/DDBJ whole genome shotgun (WGS) entry which is preliminary data.</text>
</comment>
<comment type="catalytic activity">
    <reaction evidence="1">
        <text>[E2 ubiquitin-conjugating enzyme]-S-ubiquitinyl-L-cysteine + [acceptor protein]-L-lysine = [E2 ubiquitin-conjugating enzyme]-L-cysteine + [acceptor protein]-N(6)-ubiquitinyl-L-lysine.</text>
        <dbReference type="EC" id="2.3.2.31"/>
    </reaction>
</comment>
<keyword evidence="4" id="KW-0479">Metal-binding</keyword>
<sequence>MYTFSVTSSYRKEEERTSSPSSSYTSSPYIYTTTSKTYKTSNTSTSTTSSPHTSTSTFSSPSYNFTTSTSSSSSTSPSSYNFTTSTSSSSTSPPSYNFTTSTTSSPTSPPSYNFTTSNISSPSYTYTNSSPYSYLSTSTYSTTSTNSPSTALSFDLSSDNDDSPYHFTVTSDYLKKLSLKDDDDDTNPSSKSTSNTSYNFDNGTCSSSQKKKKEKECIICVESRSVRHFPKITKYCSHPNDICKLCVSKHIETQLNSKGDIEGILCPFGDSCGFLIEYNDVQSIVNSSLFEQYDSLSLKQALRSMPDFRWCKNAGCGSGQIHSGGDKEPIMTCEACGEKSCYTHDIPWHDNLSCEEYNEAKQGEDMATQDLLNRETKQCPKCGVRITKNGGCNHMTCKVQNCRYEFCWLCLADYDQIRRNGNHLHKRTCQLYA</sequence>
<dbReference type="SMART" id="SM00647">
    <property type="entry name" value="IBR"/>
    <property type="match status" value="2"/>
</dbReference>
<dbReference type="AlphaFoldDB" id="A0A9N9FHT6"/>
<dbReference type="Gene3D" id="3.30.40.10">
    <property type="entry name" value="Zinc/RING finger domain, C3HC4 (zinc finger)"/>
    <property type="match status" value="1"/>
</dbReference>
<dbReference type="Gene3D" id="1.20.120.1750">
    <property type="match status" value="1"/>
</dbReference>
<feature type="region of interest" description="Disordered" evidence="9">
    <location>
        <begin position="1"/>
        <end position="111"/>
    </location>
</feature>
<gene>
    <name evidence="11" type="ORF">FMOSSE_LOCUS5674</name>
</gene>
<evidence type="ECO:0000256" key="1">
    <source>
        <dbReference type="ARBA" id="ARBA00001798"/>
    </source>
</evidence>
<dbReference type="EC" id="2.3.2.31" evidence="2"/>
<evidence type="ECO:0000259" key="10">
    <source>
        <dbReference type="PROSITE" id="PS51873"/>
    </source>
</evidence>
<dbReference type="GO" id="GO:0061630">
    <property type="term" value="F:ubiquitin protein ligase activity"/>
    <property type="evidence" value="ECO:0007669"/>
    <property type="project" value="UniProtKB-EC"/>
</dbReference>
<organism evidence="11 12">
    <name type="scientific">Funneliformis mosseae</name>
    <name type="common">Endomycorrhizal fungus</name>
    <name type="synonym">Glomus mosseae</name>
    <dbReference type="NCBI Taxonomy" id="27381"/>
    <lineage>
        <taxon>Eukaryota</taxon>
        <taxon>Fungi</taxon>
        <taxon>Fungi incertae sedis</taxon>
        <taxon>Mucoromycota</taxon>
        <taxon>Glomeromycotina</taxon>
        <taxon>Glomeromycetes</taxon>
        <taxon>Glomerales</taxon>
        <taxon>Glomeraceae</taxon>
        <taxon>Funneliformis</taxon>
    </lineage>
</organism>
<evidence type="ECO:0000256" key="4">
    <source>
        <dbReference type="ARBA" id="ARBA00022723"/>
    </source>
</evidence>
<keyword evidence="8" id="KW-0862">Zinc</keyword>
<keyword evidence="5" id="KW-0677">Repeat</keyword>
<dbReference type="InterPro" id="IPR044066">
    <property type="entry name" value="TRIAD_supradom"/>
</dbReference>
<evidence type="ECO:0000256" key="2">
    <source>
        <dbReference type="ARBA" id="ARBA00012251"/>
    </source>
</evidence>
<keyword evidence="3" id="KW-0808">Transferase</keyword>
<name>A0A9N9FHT6_FUNMO</name>
<dbReference type="InterPro" id="IPR002867">
    <property type="entry name" value="IBR_dom"/>
</dbReference>
<dbReference type="Pfam" id="PF01485">
    <property type="entry name" value="IBR"/>
    <property type="match status" value="1"/>
</dbReference>
<evidence type="ECO:0000256" key="8">
    <source>
        <dbReference type="ARBA" id="ARBA00022833"/>
    </source>
</evidence>
<keyword evidence="7" id="KW-0833">Ubl conjugation pathway</keyword>
<evidence type="ECO:0000256" key="9">
    <source>
        <dbReference type="SAM" id="MobiDB-lite"/>
    </source>
</evidence>
<dbReference type="Proteomes" id="UP000789375">
    <property type="component" value="Unassembled WGS sequence"/>
</dbReference>
<protein>
    <recommendedName>
        <fullName evidence="2">RBR-type E3 ubiquitin transferase</fullName>
        <ecNumber evidence="2">2.3.2.31</ecNumber>
    </recommendedName>
</protein>
<dbReference type="InterPro" id="IPR031127">
    <property type="entry name" value="E3_UB_ligase_RBR"/>
</dbReference>
<reference evidence="11" key="1">
    <citation type="submission" date="2021-06" db="EMBL/GenBank/DDBJ databases">
        <authorList>
            <person name="Kallberg Y."/>
            <person name="Tangrot J."/>
            <person name="Rosling A."/>
        </authorList>
    </citation>
    <scope>NUCLEOTIDE SEQUENCE</scope>
    <source>
        <strain evidence="11">87-6 pot B 2015</strain>
    </source>
</reference>
<dbReference type="Pfam" id="PF22191">
    <property type="entry name" value="IBR_1"/>
    <property type="match status" value="1"/>
</dbReference>
<dbReference type="EMBL" id="CAJVPP010001110">
    <property type="protein sequence ID" value="CAG8534555.1"/>
    <property type="molecule type" value="Genomic_DNA"/>
</dbReference>